<evidence type="ECO:0000313" key="1">
    <source>
        <dbReference type="EMBL" id="MFD2561569.1"/>
    </source>
</evidence>
<dbReference type="GO" id="GO:0032259">
    <property type="term" value="P:methylation"/>
    <property type="evidence" value="ECO:0007669"/>
    <property type="project" value="UniProtKB-KW"/>
</dbReference>
<keyword evidence="2" id="KW-1185">Reference proteome</keyword>
<dbReference type="Pfam" id="PF13489">
    <property type="entry name" value="Methyltransf_23"/>
    <property type="match status" value="1"/>
</dbReference>
<dbReference type="GO" id="GO:0008168">
    <property type="term" value="F:methyltransferase activity"/>
    <property type="evidence" value="ECO:0007669"/>
    <property type="project" value="UniProtKB-KW"/>
</dbReference>
<dbReference type="InterPro" id="IPR029063">
    <property type="entry name" value="SAM-dependent_MTases_sf"/>
</dbReference>
<dbReference type="Proteomes" id="UP001597319">
    <property type="component" value="Unassembled WGS sequence"/>
</dbReference>
<sequence length="208" mass="24448">MVCTLCASKTTELTIVKERAYYHCSNCDGISLAPSHFLSNDEERKRYETHNNDVTDPGYQNFVSPIVNSILEDYDKSDKGLDFGSGSGPVITDMLRNLEYQIQTYDPFFDPDSKVLQTSYNYIACCEVMEHFYDPSKEFELLYSLLEDKGSLYCKTYLYNESIDFDSWWYKNDPTHVFFYTKKTLNWIQKHYNFSELIVSKKLIIFKK</sequence>
<name>A0ABW5LCG6_9FLAO</name>
<dbReference type="Gene3D" id="3.40.50.150">
    <property type="entry name" value="Vaccinia Virus protein VP39"/>
    <property type="match status" value="1"/>
</dbReference>
<proteinExistence type="predicted"/>
<dbReference type="SUPFAM" id="SSF53335">
    <property type="entry name" value="S-adenosyl-L-methionine-dependent methyltransferases"/>
    <property type="match status" value="1"/>
</dbReference>
<keyword evidence="1" id="KW-0808">Transferase</keyword>
<keyword evidence="1" id="KW-0489">Methyltransferase</keyword>
<dbReference type="EMBL" id="JBHULE010000002">
    <property type="protein sequence ID" value="MFD2561569.1"/>
    <property type="molecule type" value="Genomic_DNA"/>
</dbReference>
<dbReference type="RefSeq" id="WP_378289377.1">
    <property type="nucleotide sequence ID" value="NZ_JBHULE010000002.1"/>
</dbReference>
<dbReference type="EC" id="2.1.1.-" evidence="1"/>
<organism evidence="1 2">
    <name type="scientific">Aquimarina rubra</name>
    <dbReference type="NCBI Taxonomy" id="1920033"/>
    <lineage>
        <taxon>Bacteria</taxon>
        <taxon>Pseudomonadati</taxon>
        <taxon>Bacteroidota</taxon>
        <taxon>Flavobacteriia</taxon>
        <taxon>Flavobacteriales</taxon>
        <taxon>Flavobacteriaceae</taxon>
        <taxon>Aquimarina</taxon>
    </lineage>
</organism>
<comment type="caution">
    <text evidence="1">The sequence shown here is derived from an EMBL/GenBank/DDBJ whole genome shotgun (WGS) entry which is preliminary data.</text>
</comment>
<evidence type="ECO:0000313" key="2">
    <source>
        <dbReference type="Proteomes" id="UP001597319"/>
    </source>
</evidence>
<protein>
    <submittedName>
        <fullName evidence="1">Class I SAM-dependent methyltransferase</fullName>
        <ecNumber evidence="1">2.1.1.-</ecNumber>
    </submittedName>
</protein>
<accession>A0ABW5LCG6</accession>
<gene>
    <name evidence="1" type="ORF">ACFSR1_02735</name>
</gene>
<reference evidence="2" key="1">
    <citation type="journal article" date="2019" name="Int. J. Syst. Evol. Microbiol.">
        <title>The Global Catalogue of Microorganisms (GCM) 10K type strain sequencing project: providing services to taxonomists for standard genome sequencing and annotation.</title>
        <authorList>
            <consortium name="The Broad Institute Genomics Platform"/>
            <consortium name="The Broad Institute Genome Sequencing Center for Infectious Disease"/>
            <person name="Wu L."/>
            <person name="Ma J."/>
        </authorList>
    </citation>
    <scope>NUCLEOTIDE SEQUENCE [LARGE SCALE GENOMIC DNA]</scope>
    <source>
        <strain evidence="2">KCTC 52274</strain>
    </source>
</reference>